<proteinExistence type="predicted"/>
<organism evidence="1 2">
    <name type="scientific">Colletotrichum kahawae</name>
    <name type="common">Coffee berry disease fungus</name>
    <dbReference type="NCBI Taxonomy" id="34407"/>
    <lineage>
        <taxon>Eukaryota</taxon>
        <taxon>Fungi</taxon>
        <taxon>Dikarya</taxon>
        <taxon>Ascomycota</taxon>
        <taxon>Pezizomycotina</taxon>
        <taxon>Sordariomycetes</taxon>
        <taxon>Hypocreomycetidae</taxon>
        <taxon>Glomerellales</taxon>
        <taxon>Glomerellaceae</taxon>
        <taxon>Colletotrichum</taxon>
        <taxon>Colletotrichum gloeosporioides species complex</taxon>
    </lineage>
</organism>
<reference evidence="1" key="1">
    <citation type="submission" date="2023-02" db="EMBL/GenBank/DDBJ databases">
        <title>Colletotrichum kahawae CIFC_Que2 genome sequencing and assembly.</title>
        <authorList>
            <person name="Baroncelli R."/>
        </authorList>
    </citation>
    <scope>NUCLEOTIDE SEQUENCE</scope>
    <source>
        <strain evidence="1">CIFC_Que2</strain>
    </source>
</reference>
<sequence length="305" mass="34415">MAVAPMPSLRQSLPKVDEEVSQILDRVDIHLKVANAFQSIGQIIEPFGSYSFKWPASDDTKENESANTLMPPRPVPQLTELFLRCVALARKDMTQMNPAPWSSNSSYMALKRDLDALYALHAGDLALTQDTVISMQRDDLHAEEHLTALAMLYGARILLNRVFLPIGMMPWENDVTAECDKTVSTDPAYHRQTRKEVVFPPVPDAFRKERSVACIDGARRATLLCRKILELDMCPPPFLGYNLFLAGSVFLSQLRAENDGARRNEYVNHLKVVFTILGTMRTFFSPAHLWIDTLFRIHARTPSSP</sequence>
<protein>
    <submittedName>
        <fullName evidence="1">Uncharacterized protein</fullName>
    </submittedName>
</protein>
<dbReference type="EMBL" id="VYYT01000033">
    <property type="protein sequence ID" value="KAK2775894.1"/>
    <property type="molecule type" value="Genomic_DNA"/>
</dbReference>
<gene>
    <name evidence="1" type="ORF">CKAH01_12703</name>
</gene>
<accession>A0AAD9YQS3</accession>
<keyword evidence="2" id="KW-1185">Reference proteome</keyword>
<dbReference type="AlphaFoldDB" id="A0AAD9YQS3"/>
<evidence type="ECO:0000313" key="2">
    <source>
        <dbReference type="Proteomes" id="UP001281614"/>
    </source>
</evidence>
<comment type="caution">
    <text evidence="1">The sequence shown here is derived from an EMBL/GenBank/DDBJ whole genome shotgun (WGS) entry which is preliminary data.</text>
</comment>
<evidence type="ECO:0000313" key="1">
    <source>
        <dbReference type="EMBL" id="KAK2775894.1"/>
    </source>
</evidence>
<name>A0AAD9YQS3_COLKA</name>
<dbReference type="Proteomes" id="UP001281614">
    <property type="component" value="Unassembled WGS sequence"/>
</dbReference>